<evidence type="ECO:0000313" key="2">
    <source>
        <dbReference type="Proteomes" id="UP000798662"/>
    </source>
</evidence>
<gene>
    <name evidence="1" type="ORF">I4F81_009604</name>
</gene>
<reference evidence="1" key="1">
    <citation type="submission" date="2019-11" db="EMBL/GenBank/DDBJ databases">
        <title>Nori genome reveals adaptations in red seaweeds to the harsh intertidal environment.</title>
        <authorList>
            <person name="Wang D."/>
            <person name="Mao Y."/>
        </authorList>
    </citation>
    <scope>NUCLEOTIDE SEQUENCE</scope>
    <source>
        <tissue evidence="1">Gametophyte</tissue>
    </source>
</reference>
<keyword evidence="2" id="KW-1185">Reference proteome</keyword>
<organism evidence="1 2">
    <name type="scientific">Pyropia yezoensis</name>
    <name type="common">Susabi-nori</name>
    <name type="synonym">Porphyra yezoensis</name>
    <dbReference type="NCBI Taxonomy" id="2788"/>
    <lineage>
        <taxon>Eukaryota</taxon>
        <taxon>Rhodophyta</taxon>
        <taxon>Bangiophyceae</taxon>
        <taxon>Bangiales</taxon>
        <taxon>Bangiaceae</taxon>
        <taxon>Pyropia</taxon>
    </lineage>
</organism>
<name>A0ACC3CAT8_PYRYE</name>
<dbReference type="EMBL" id="CM020620">
    <property type="protein sequence ID" value="KAK1867095.1"/>
    <property type="molecule type" value="Genomic_DNA"/>
</dbReference>
<sequence length="370" mass="36640">MASPPTIFPTASLPTPTLPASPSLPRRGGCPLTCIRSQQAFDYAEEPADAGRSTDSLFDDAPPVAAAAAAAAADVEVLVVAPVSTRRSRSASPASSLSLSPCSLRSPSPSPAATQPAAAALWNHVAANGLVYLASPTSGETRWLWSTYRDPASGADYVVNALTGERVVYTSPTGRPYAYDPASGTTRWLEPAAAAAAPAGGTTSQTGGRAPPSGTGMPGGGRAPPATPDAAATVVAAAARGAAARRLAAKLRTLRSIAASVDAATGGGGAMDIGPALGLAAAQGGGGGGRAAPPVAELRAAERRLAGVGEWLTQRLLDVDGVESGGVDAVRSARRAVVRSIEATASRVEAGRKGVLARLAAAEGGGEGGR</sequence>
<dbReference type="Proteomes" id="UP000798662">
    <property type="component" value="Chromosome 3"/>
</dbReference>
<protein>
    <submittedName>
        <fullName evidence="1">Uncharacterized protein</fullName>
    </submittedName>
</protein>
<accession>A0ACC3CAT8</accession>
<evidence type="ECO:0000313" key="1">
    <source>
        <dbReference type="EMBL" id="KAK1867095.1"/>
    </source>
</evidence>
<comment type="caution">
    <text evidence="1">The sequence shown here is derived from an EMBL/GenBank/DDBJ whole genome shotgun (WGS) entry which is preliminary data.</text>
</comment>
<proteinExistence type="predicted"/>